<evidence type="ECO:0000256" key="1">
    <source>
        <dbReference type="ARBA" id="ARBA00001933"/>
    </source>
</evidence>
<comment type="catalytic activity">
    <reaction evidence="7 8">
        <text>6-carboxyhexanoyl-[ACP] + L-alanine + H(+) = (8S)-8-amino-7-oxononanoate + holo-[ACP] + CO2</text>
        <dbReference type="Rhea" id="RHEA:42288"/>
        <dbReference type="Rhea" id="RHEA-COMP:9685"/>
        <dbReference type="Rhea" id="RHEA-COMP:9955"/>
        <dbReference type="ChEBI" id="CHEBI:15378"/>
        <dbReference type="ChEBI" id="CHEBI:16526"/>
        <dbReference type="ChEBI" id="CHEBI:57972"/>
        <dbReference type="ChEBI" id="CHEBI:64479"/>
        <dbReference type="ChEBI" id="CHEBI:78846"/>
        <dbReference type="ChEBI" id="CHEBI:149468"/>
        <dbReference type="EC" id="2.3.1.47"/>
    </reaction>
</comment>
<dbReference type="HAMAP" id="MF_01693">
    <property type="entry name" value="BioF_aminotrans_2"/>
    <property type="match status" value="1"/>
</dbReference>
<dbReference type="Proteomes" id="UP000706525">
    <property type="component" value="Unassembled WGS sequence"/>
</dbReference>
<dbReference type="Pfam" id="PF00155">
    <property type="entry name" value="Aminotran_1_2"/>
    <property type="match status" value="1"/>
</dbReference>
<evidence type="ECO:0000256" key="3">
    <source>
        <dbReference type="ARBA" id="ARBA00011738"/>
    </source>
</evidence>
<dbReference type="InterPro" id="IPR004839">
    <property type="entry name" value="Aminotransferase_I/II_large"/>
</dbReference>
<keyword evidence="11" id="KW-1185">Reference proteome</keyword>
<comment type="function">
    <text evidence="8">Catalyzes the decarboxylative condensation of pimeloyl-[acyl-carrier protein] and L-alanine to produce 8-amino-7-oxononanoate (AON), [acyl-carrier protein], and carbon dioxide.</text>
</comment>
<dbReference type="RefSeq" id="WP_223990309.1">
    <property type="nucleotide sequence ID" value="NZ_CAJZAG010000006.1"/>
</dbReference>
<dbReference type="EMBL" id="CAJZAG010000006">
    <property type="protein sequence ID" value="CAG9175850.1"/>
    <property type="molecule type" value="Genomic_DNA"/>
</dbReference>
<dbReference type="SUPFAM" id="SSF53383">
    <property type="entry name" value="PLP-dependent transferases"/>
    <property type="match status" value="1"/>
</dbReference>
<dbReference type="InterPro" id="IPR015422">
    <property type="entry name" value="PyrdxlP-dep_Trfase_small"/>
</dbReference>
<feature type="binding site" evidence="8">
    <location>
        <position position="187"/>
    </location>
    <ligand>
        <name>pyridoxal 5'-phosphate</name>
        <dbReference type="ChEBI" id="CHEBI:597326"/>
    </ligand>
</feature>
<comment type="caution">
    <text evidence="10">The sequence shown here is derived from an EMBL/GenBank/DDBJ whole genome shotgun (WGS) entry which is preliminary data.</text>
</comment>
<reference evidence="10 11" key="1">
    <citation type="submission" date="2021-08" db="EMBL/GenBank/DDBJ databases">
        <authorList>
            <person name="Peeters C."/>
        </authorList>
    </citation>
    <scope>NUCLEOTIDE SEQUENCE [LARGE SCALE GENOMIC DNA]</scope>
    <source>
        <strain evidence="10 11">LMG 32289</strain>
    </source>
</reference>
<dbReference type="InterPro" id="IPR004723">
    <property type="entry name" value="AONS_Archaea/Proteobacteria"/>
</dbReference>
<evidence type="ECO:0000313" key="11">
    <source>
        <dbReference type="Proteomes" id="UP000706525"/>
    </source>
</evidence>
<dbReference type="InterPro" id="IPR050087">
    <property type="entry name" value="AON_synthase_class-II"/>
</dbReference>
<keyword evidence="6 8" id="KW-0663">Pyridoxal phosphate</keyword>
<feature type="binding site" evidence="8">
    <location>
        <position position="20"/>
    </location>
    <ligand>
        <name>substrate</name>
    </ligand>
</feature>
<evidence type="ECO:0000256" key="2">
    <source>
        <dbReference type="ARBA" id="ARBA00004746"/>
    </source>
</evidence>
<name>A0ABM8X785_9BURK</name>
<dbReference type="InterPro" id="IPR015424">
    <property type="entry name" value="PyrdxlP-dep_Trfase"/>
</dbReference>
<dbReference type="PANTHER" id="PTHR13693:SF100">
    <property type="entry name" value="8-AMINO-7-OXONONANOATE SYNTHASE"/>
    <property type="match status" value="1"/>
</dbReference>
<dbReference type="InterPro" id="IPR015421">
    <property type="entry name" value="PyrdxlP-dep_Trfase_major"/>
</dbReference>
<dbReference type="EC" id="2.3.1.47" evidence="8"/>
<keyword evidence="5 8" id="KW-0093">Biotin biosynthesis</keyword>
<feature type="binding site" evidence="8">
    <location>
        <position position="366"/>
    </location>
    <ligand>
        <name>substrate</name>
    </ligand>
</feature>
<feature type="binding site" evidence="8">
    <location>
        <position position="243"/>
    </location>
    <ligand>
        <name>pyridoxal 5'-phosphate</name>
        <dbReference type="ChEBI" id="CHEBI:597326"/>
    </ligand>
</feature>
<evidence type="ECO:0000256" key="4">
    <source>
        <dbReference type="ARBA" id="ARBA00022679"/>
    </source>
</evidence>
<comment type="subunit">
    <text evidence="3 8">Homodimer.</text>
</comment>
<dbReference type="Gene3D" id="3.90.1150.10">
    <property type="entry name" value="Aspartate Aminotransferase, domain 1"/>
    <property type="match status" value="1"/>
</dbReference>
<accession>A0ABM8X785</accession>
<keyword evidence="4 8" id="KW-0808">Transferase</keyword>
<dbReference type="GO" id="GO:0008710">
    <property type="term" value="F:8-amino-7-oxononanoate synthase activity"/>
    <property type="evidence" value="ECO:0007669"/>
    <property type="project" value="UniProtKB-EC"/>
</dbReference>
<dbReference type="InterPro" id="IPR022834">
    <property type="entry name" value="AONS_Proteobacteria"/>
</dbReference>
<evidence type="ECO:0000256" key="5">
    <source>
        <dbReference type="ARBA" id="ARBA00022756"/>
    </source>
</evidence>
<feature type="binding site" evidence="8">
    <location>
        <position position="215"/>
    </location>
    <ligand>
        <name>pyridoxal 5'-phosphate</name>
        <dbReference type="ChEBI" id="CHEBI:597326"/>
    </ligand>
</feature>
<dbReference type="NCBIfam" id="TIGR00858">
    <property type="entry name" value="bioF"/>
    <property type="match status" value="1"/>
</dbReference>
<evidence type="ECO:0000259" key="9">
    <source>
        <dbReference type="Pfam" id="PF00155"/>
    </source>
</evidence>
<comment type="similarity">
    <text evidence="8">Belongs to the class-II pyridoxal-phosphate-dependent aminotransferase family. BioF subfamily.</text>
</comment>
<evidence type="ECO:0000313" key="10">
    <source>
        <dbReference type="EMBL" id="CAG9175850.1"/>
    </source>
</evidence>
<feature type="modified residue" description="N6-(pyridoxal phosphate)lysine" evidence="8">
    <location>
        <position position="246"/>
    </location>
</feature>
<comment type="pathway">
    <text evidence="2 8">Cofactor biosynthesis; biotin biosynthesis.</text>
</comment>
<feature type="domain" description="Aminotransferase class I/classII large" evidence="9">
    <location>
        <begin position="45"/>
        <end position="394"/>
    </location>
</feature>
<evidence type="ECO:0000256" key="6">
    <source>
        <dbReference type="ARBA" id="ARBA00022898"/>
    </source>
</evidence>
<evidence type="ECO:0000256" key="7">
    <source>
        <dbReference type="ARBA" id="ARBA00047715"/>
    </source>
</evidence>
<protein>
    <recommendedName>
        <fullName evidence="8">8-amino-7-oxononanoate synthase</fullName>
        <shortName evidence="8">AONS</shortName>
        <ecNumber evidence="8">2.3.1.47</ecNumber>
    </recommendedName>
    <alternativeName>
        <fullName evidence="8">7-keto-8-amino-pelargonic acid synthase</fullName>
        <shortName evidence="8">7-KAP synthase</shortName>
        <shortName evidence="8">KAPA synthase</shortName>
    </alternativeName>
    <alternativeName>
        <fullName evidence="8">8-amino-7-ketopelargonate synthase</fullName>
    </alternativeName>
</protein>
<sequence>MLLEQLKQAAAEREAQALTRRRRIAHTACAPHQSVGPLDQTPASLLTFCSNDYLGLADHPALAEALADGARRYGAGSGASHLVSGHSIAHAQLEERLAAWLAPSIPEARALYFCTGYMANLAVLTALGTAGATLFCESLNHASLIDGARLARADVVRYPHGDVATLATQLAASTSAIKLIVTDSVFSMDGDIAPLSALLALAEAHDAWLILDDAHGFGALGEQGHGVLEHLGLVSERLIYLGTLGKAAGVAGAFVAAHELIIEHLINTARPYIYTTAAPPAVAHALLTSLDLIEGDEGHVRRANLARLIAQLRAGLGELAARAGWELGESDTAIQPLIVRDNALSLALSAALEAEGIRVGAIRPPTVAAGTARLRITLSASHTEADVRRLLDALTRAQAQVSAAAAQAPHAPHCKEAA</sequence>
<organism evidence="10 11">
    <name type="scientific">Cupriavidus pampae</name>
    <dbReference type="NCBI Taxonomy" id="659251"/>
    <lineage>
        <taxon>Bacteria</taxon>
        <taxon>Pseudomonadati</taxon>
        <taxon>Pseudomonadota</taxon>
        <taxon>Betaproteobacteria</taxon>
        <taxon>Burkholderiales</taxon>
        <taxon>Burkholderiaceae</taxon>
        <taxon>Cupriavidus</taxon>
    </lineage>
</organism>
<feature type="binding site" evidence="8">
    <location>
        <begin position="116"/>
        <end position="117"/>
    </location>
    <ligand>
        <name>pyridoxal 5'-phosphate</name>
        <dbReference type="ChEBI" id="CHEBI:597326"/>
    </ligand>
</feature>
<dbReference type="PANTHER" id="PTHR13693">
    <property type="entry name" value="CLASS II AMINOTRANSFERASE/8-AMINO-7-OXONONANOATE SYNTHASE"/>
    <property type="match status" value="1"/>
</dbReference>
<gene>
    <name evidence="10" type="primary">bioF_1</name>
    <name evidence="8" type="synonym">bioF</name>
    <name evidence="10" type="ORF">LMG32289_03432</name>
</gene>
<keyword evidence="10" id="KW-0012">Acyltransferase</keyword>
<evidence type="ECO:0000256" key="8">
    <source>
        <dbReference type="HAMAP-Rule" id="MF_01693"/>
    </source>
</evidence>
<proteinExistence type="inferred from homology"/>
<dbReference type="Gene3D" id="3.40.640.10">
    <property type="entry name" value="Type I PLP-dependent aspartate aminotransferase-like (Major domain)"/>
    <property type="match status" value="1"/>
</dbReference>
<comment type="cofactor">
    <cofactor evidence="1 8">
        <name>pyridoxal 5'-phosphate</name>
        <dbReference type="ChEBI" id="CHEBI:597326"/>
    </cofactor>
</comment>
<feature type="binding site" evidence="8">
    <location>
        <position position="141"/>
    </location>
    <ligand>
        <name>substrate</name>
    </ligand>
</feature>